<sequence length="181" mass="18622">MSQPHFVAIGGTTRAASTSGRLLARALELAEAAGARTTLLTGDAIDFPNFDPGSNGDEPGIARFVAALRAADGVIIGSPGYHGTFSGLVKNALDHVELMAGDARPYFHGLPVGLIACAAGWQAAVSTLIGLRSITHALRGWPTPLGVAVNTAEGPEAVARADGQIALMVGQMLEFARARPR</sequence>
<dbReference type="GO" id="GO:0010181">
    <property type="term" value="F:FMN binding"/>
    <property type="evidence" value="ECO:0007669"/>
    <property type="project" value="TreeGrafter"/>
</dbReference>
<dbReference type="AlphaFoldDB" id="A0A285QE62"/>
<name>A0A285QE62_9SPHN</name>
<gene>
    <name evidence="2" type="ORF">SAMN06297144_0907</name>
</gene>
<accession>A0A285QE62</accession>
<protein>
    <submittedName>
        <fullName evidence="2">FMN reductase</fullName>
    </submittedName>
</protein>
<evidence type="ECO:0000313" key="3">
    <source>
        <dbReference type="Proteomes" id="UP000219494"/>
    </source>
</evidence>
<dbReference type="RefSeq" id="WP_097062744.1">
    <property type="nucleotide sequence ID" value="NZ_OBMI01000001.1"/>
</dbReference>
<dbReference type="InterPro" id="IPR050712">
    <property type="entry name" value="NAD(P)H-dep_reductase"/>
</dbReference>
<dbReference type="InterPro" id="IPR005025">
    <property type="entry name" value="FMN_Rdtase-like_dom"/>
</dbReference>
<dbReference type="SUPFAM" id="SSF52218">
    <property type="entry name" value="Flavoproteins"/>
    <property type="match status" value="1"/>
</dbReference>
<dbReference type="EMBL" id="OBMI01000001">
    <property type="protein sequence ID" value="SOB80136.1"/>
    <property type="molecule type" value="Genomic_DNA"/>
</dbReference>
<dbReference type="OrthoDB" id="9812295at2"/>
<evidence type="ECO:0000313" key="2">
    <source>
        <dbReference type="EMBL" id="SOB80136.1"/>
    </source>
</evidence>
<dbReference type="Gene3D" id="3.40.50.360">
    <property type="match status" value="1"/>
</dbReference>
<proteinExistence type="predicted"/>
<dbReference type="Proteomes" id="UP000219494">
    <property type="component" value="Unassembled WGS sequence"/>
</dbReference>
<dbReference type="GO" id="GO:0016491">
    <property type="term" value="F:oxidoreductase activity"/>
    <property type="evidence" value="ECO:0007669"/>
    <property type="project" value="InterPro"/>
</dbReference>
<organism evidence="2 3">
    <name type="scientific">Sphingomonas guangdongensis</name>
    <dbReference type="NCBI Taxonomy" id="1141890"/>
    <lineage>
        <taxon>Bacteria</taxon>
        <taxon>Pseudomonadati</taxon>
        <taxon>Pseudomonadota</taxon>
        <taxon>Alphaproteobacteria</taxon>
        <taxon>Sphingomonadales</taxon>
        <taxon>Sphingomonadaceae</taxon>
        <taxon>Sphingomonas</taxon>
    </lineage>
</organism>
<reference evidence="2 3" key="1">
    <citation type="submission" date="2017-07" db="EMBL/GenBank/DDBJ databases">
        <authorList>
            <person name="Sun Z.S."/>
            <person name="Albrecht U."/>
            <person name="Echele G."/>
            <person name="Lee C.C."/>
        </authorList>
    </citation>
    <scope>NUCLEOTIDE SEQUENCE [LARGE SCALE GENOMIC DNA]</scope>
    <source>
        <strain evidence="2 3">CGMCC 1.12672</strain>
    </source>
</reference>
<dbReference type="GO" id="GO:0005829">
    <property type="term" value="C:cytosol"/>
    <property type="evidence" value="ECO:0007669"/>
    <property type="project" value="TreeGrafter"/>
</dbReference>
<dbReference type="InterPro" id="IPR029039">
    <property type="entry name" value="Flavoprotein-like_sf"/>
</dbReference>
<dbReference type="PANTHER" id="PTHR30543:SF21">
    <property type="entry name" value="NAD(P)H-DEPENDENT FMN REDUCTASE LOT6"/>
    <property type="match status" value="1"/>
</dbReference>
<dbReference type="Pfam" id="PF03358">
    <property type="entry name" value="FMN_red"/>
    <property type="match status" value="1"/>
</dbReference>
<keyword evidence="3" id="KW-1185">Reference proteome</keyword>
<dbReference type="PANTHER" id="PTHR30543">
    <property type="entry name" value="CHROMATE REDUCTASE"/>
    <property type="match status" value="1"/>
</dbReference>
<evidence type="ECO:0000259" key="1">
    <source>
        <dbReference type="Pfam" id="PF03358"/>
    </source>
</evidence>
<feature type="domain" description="NADPH-dependent FMN reductase-like" evidence="1">
    <location>
        <begin position="6"/>
        <end position="152"/>
    </location>
</feature>